<reference evidence="12" key="3">
    <citation type="submission" date="2025-09" db="UniProtKB">
        <authorList>
            <consortium name="Ensembl"/>
        </authorList>
    </citation>
    <scope>IDENTIFICATION</scope>
</reference>
<keyword evidence="8" id="KW-0496">Mitochondrion</keyword>
<dbReference type="InterPro" id="IPR002124">
    <property type="entry name" value="Cyt_c_oxidase_su5b"/>
</dbReference>
<dbReference type="AlphaFoldDB" id="A0A8V5H0Q5"/>
<dbReference type="GO" id="GO:0005743">
    <property type="term" value="C:mitochondrial inner membrane"/>
    <property type="evidence" value="ECO:0007669"/>
    <property type="project" value="UniProtKB-SubCell"/>
</dbReference>
<gene>
    <name evidence="12" type="primary">LOC117438462</name>
</gene>
<dbReference type="PROSITE" id="PS51359">
    <property type="entry name" value="COX5B_2"/>
    <property type="match status" value="1"/>
</dbReference>
<dbReference type="Proteomes" id="UP000694405">
    <property type="component" value="Unassembled WGS sequence"/>
</dbReference>
<keyword evidence="7" id="KW-0007">Acetylation</keyword>
<keyword evidence="3" id="KW-0479">Metal-binding</keyword>
<feature type="region of interest" description="Disordered" evidence="11">
    <location>
        <begin position="1"/>
        <end position="72"/>
    </location>
</feature>
<feature type="compositionally biased region" description="Low complexity" evidence="11">
    <location>
        <begin position="217"/>
        <end position="228"/>
    </location>
</feature>
<dbReference type="GO" id="GO:0046872">
    <property type="term" value="F:metal ion binding"/>
    <property type="evidence" value="ECO:0007669"/>
    <property type="project" value="UniProtKB-KW"/>
</dbReference>
<keyword evidence="6" id="KW-0809">Transit peptide</keyword>
<evidence type="ECO:0000313" key="12">
    <source>
        <dbReference type="Ensembl" id="ENSMUNP00000023488.1"/>
    </source>
</evidence>
<dbReference type="PANTHER" id="PTHR10122">
    <property type="entry name" value="CYTOCHROME C OXIDASE SUBUNIT 5B, MITOCHONDRIAL"/>
    <property type="match status" value="1"/>
</dbReference>
<feature type="compositionally biased region" description="Low complexity" evidence="11">
    <location>
        <begin position="241"/>
        <end position="260"/>
    </location>
</feature>
<evidence type="ECO:0000256" key="9">
    <source>
        <dbReference type="ARBA" id="ARBA00023136"/>
    </source>
</evidence>
<organism evidence="12 13">
    <name type="scientific">Melopsittacus undulatus</name>
    <name type="common">Budgerigar</name>
    <name type="synonym">Psittacus undulatus</name>
    <dbReference type="NCBI Taxonomy" id="13146"/>
    <lineage>
        <taxon>Eukaryota</taxon>
        <taxon>Metazoa</taxon>
        <taxon>Chordata</taxon>
        <taxon>Craniata</taxon>
        <taxon>Vertebrata</taxon>
        <taxon>Euteleostomi</taxon>
        <taxon>Archelosauria</taxon>
        <taxon>Archosauria</taxon>
        <taxon>Dinosauria</taxon>
        <taxon>Saurischia</taxon>
        <taxon>Theropoda</taxon>
        <taxon>Coelurosauria</taxon>
        <taxon>Aves</taxon>
        <taxon>Neognathae</taxon>
        <taxon>Neoaves</taxon>
        <taxon>Telluraves</taxon>
        <taxon>Australaves</taxon>
        <taxon>Psittaciformes</taxon>
        <taxon>Psittaculidae</taxon>
        <taxon>Melopsittacus</taxon>
    </lineage>
</organism>
<dbReference type="Gene3D" id="2.60.11.10">
    <property type="entry name" value="Cytochrome c oxidase, subunit Vb"/>
    <property type="match status" value="1"/>
</dbReference>
<dbReference type="CDD" id="cd00924">
    <property type="entry name" value="Cyt_c_Oxidase_Vb"/>
    <property type="match status" value="1"/>
</dbReference>
<dbReference type="GO" id="GO:0006123">
    <property type="term" value="P:mitochondrial electron transport, cytochrome c to oxygen"/>
    <property type="evidence" value="ECO:0007669"/>
    <property type="project" value="InterPro"/>
</dbReference>
<proteinExistence type="predicted"/>
<comment type="subcellular location">
    <subcellularLocation>
        <location evidence="1">Mitochondrion inner membrane</location>
    </subcellularLocation>
</comment>
<dbReference type="PANTHER" id="PTHR10122:SF20">
    <property type="entry name" value="CYTOCHROME C OXIDASE SUBUNIT 5B, MITOCHONDRIAL"/>
    <property type="match status" value="1"/>
</dbReference>
<evidence type="ECO:0000256" key="4">
    <source>
        <dbReference type="ARBA" id="ARBA00022792"/>
    </source>
</evidence>
<dbReference type="GO" id="GO:0045277">
    <property type="term" value="C:respiratory chain complex IV"/>
    <property type="evidence" value="ECO:0007669"/>
    <property type="project" value="InterPro"/>
</dbReference>
<evidence type="ECO:0000256" key="2">
    <source>
        <dbReference type="ARBA" id="ARBA00020224"/>
    </source>
</evidence>
<keyword evidence="5" id="KW-0862">Zinc</keyword>
<dbReference type="Ensembl" id="ENSMUNT00000035367.1">
    <property type="protein sequence ID" value="ENSMUNP00000023488.1"/>
    <property type="gene ID" value="ENSMUNG00000019292.1"/>
</dbReference>
<reference evidence="12" key="2">
    <citation type="submission" date="2025-08" db="UniProtKB">
        <authorList>
            <consortium name="Ensembl"/>
        </authorList>
    </citation>
    <scope>IDENTIFICATION</scope>
</reference>
<evidence type="ECO:0000256" key="1">
    <source>
        <dbReference type="ARBA" id="ARBA00004273"/>
    </source>
</evidence>
<keyword evidence="4" id="KW-0999">Mitochondrion inner membrane</keyword>
<accession>A0A8V5H0Q5</accession>
<dbReference type="SUPFAM" id="SSF57802">
    <property type="entry name" value="Rubredoxin-like"/>
    <property type="match status" value="1"/>
</dbReference>
<evidence type="ECO:0000256" key="11">
    <source>
        <dbReference type="SAM" id="MobiDB-lite"/>
    </source>
</evidence>
<feature type="region of interest" description="Disordered" evidence="11">
    <location>
        <begin position="212"/>
        <end position="260"/>
    </location>
</feature>
<reference evidence="12" key="1">
    <citation type="submission" date="2020-03" db="EMBL/GenBank/DDBJ databases">
        <title>Melopsittacus undulatus (budgerigar) genome, bMelUnd1, maternal haplotype with Z.</title>
        <authorList>
            <person name="Gedman G."/>
            <person name="Mountcastle J."/>
            <person name="Haase B."/>
            <person name="Formenti G."/>
            <person name="Wright T."/>
            <person name="Apodaca J."/>
            <person name="Pelan S."/>
            <person name="Chow W."/>
            <person name="Rhie A."/>
            <person name="Howe K."/>
            <person name="Fedrigo O."/>
            <person name="Jarvis E.D."/>
        </authorList>
    </citation>
    <scope>NUCLEOTIDE SEQUENCE [LARGE SCALE GENOMIC DNA]</scope>
</reference>
<dbReference type="InterPro" id="IPR036972">
    <property type="entry name" value="Cyt_c_oxidase_su5b_sf"/>
</dbReference>
<sequence>MDIIPAPPVSLTHRGDPIPWDPPAPQALDTSPSHGASPFPPPTDPLGRTEGRSQPQRGVASMTRGGANIRGVARQRGRGFTAGGRVLRPRTRRTSTSAAAAAMASRLLRVSGALRLLPAAGARDVPVRGLAAPGRLATDEEQATGLERKVMEAINKGLDPYSMFRPKRYAGTKEDPNLVPSITNKRIVGCVCEEDNSYVVWSGCTRARLSAAPPAVPTTSSSHTSCPTEDPPGAVSEPHTSRSLPLHLPLSPLSMELLPP</sequence>
<evidence type="ECO:0000256" key="7">
    <source>
        <dbReference type="ARBA" id="ARBA00022990"/>
    </source>
</evidence>
<evidence type="ECO:0000313" key="13">
    <source>
        <dbReference type="Proteomes" id="UP000694405"/>
    </source>
</evidence>
<keyword evidence="13" id="KW-1185">Reference proteome</keyword>
<dbReference type="Pfam" id="PF01215">
    <property type="entry name" value="COX5B"/>
    <property type="match status" value="1"/>
</dbReference>
<name>A0A8V5H0Q5_MELUD</name>
<keyword evidence="9" id="KW-0472">Membrane</keyword>
<evidence type="ECO:0000256" key="8">
    <source>
        <dbReference type="ARBA" id="ARBA00023128"/>
    </source>
</evidence>
<evidence type="ECO:0000256" key="3">
    <source>
        <dbReference type="ARBA" id="ARBA00022723"/>
    </source>
</evidence>
<evidence type="ECO:0000256" key="5">
    <source>
        <dbReference type="ARBA" id="ARBA00022833"/>
    </source>
</evidence>
<evidence type="ECO:0000256" key="6">
    <source>
        <dbReference type="ARBA" id="ARBA00022946"/>
    </source>
</evidence>
<protein>
    <recommendedName>
        <fullName evidence="2">Cytochrome c oxidase subunit 5B, mitochondrial</fullName>
    </recommendedName>
    <alternativeName>
        <fullName evidence="10">Cytochrome c oxidase polypeptide Vb</fullName>
    </alternativeName>
</protein>
<evidence type="ECO:0000256" key="10">
    <source>
        <dbReference type="ARBA" id="ARBA00031048"/>
    </source>
</evidence>